<proteinExistence type="predicted"/>
<reference evidence="1 2" key="1">
    <citation type="submission" date="2024-04" db="EMBL/GenBank/DDBJ databases">
        <title>Phyllosticta paracitricarpa is synonymous to the EU quarantine fungus P. citricarpa based on phylogenomic analyses.</title>
        <authorList>
            <consortium name="Lawrence Berkeley National Laboratory"/>
            <person name="Van Ingen-Buijs V.A."/>
            <person name="Van Westerhoven A.C."/>
            <person name="Haridas S."/>
            <person name="Skiadas P."/>
            <person name="Martin F."/>
            <person name="Groenewald J.Z."/>
            <person name="Crous P.W."/>
            <person name="Seidl M.F."/>
        </authorList>
    </citation>
    <scope>NUCLEOTIDE SEQUENCE [LARGE SCALE GENOMIC DNA]</scope>
    <source>
        <strain evidence="1 2">CBS 123374</strain>
    </source>
</reference>
<keyword evidence="2" id="KW-1185">Reference proteome</keyword>
<evidence type="ECO:0000313" key="2">
    <source>
        <dbReference type="Proteomes" id="UP001492380"/>
    </source>
</evidence>
<name>A0ABR1YGI3_9PEZI</name>
<dbReference type="Proteomes" id="UP001492380">
    <property type="component" value="Unassembled WGS sequence"/>
</dbReference>
<gene>
    <name evidence="1" type="ORF">HDK90DRAFT_468628</name>
</gene>
<sequence>MCYQVTERYAVCRCLYHKHAVDPCAQYGHSGHSVQEKTVLVGYACSVHSASRSTSMSSMKASGAVGSGGRSAAVEASGRLSSGAVGGALRGMGSSLLPPPPASFSAPLAFSNDAGARIGGGLETASPLRLTAARRHLRGVGVGAAAERRHRYRRF</sequence>
<organism evidence="1 2">
    <name type="scientific">Phyllosticta capitalensis</name>
    <dbReference type="NCBI Taxonomy" id="121624"/>
    <lineage>
        <taxon>Eukaryota</taxon>
        <taxon>Fungi</taxon>
        <taxon>Dikarya</taxon>
        <taxon>Ascomycota</taxon>
        <taxon>Pezizomycotina</taxon>
        <taxon>Dothideomycetes</taxon>
        <taxon>Dothideomycetes incertae sedis</taxon>
        <taxon>Botryosphaeriales</taxon>
        <taxon>Phyllostictaceae</taxon>
        <taxon>Phyllosticta</taxon>
    </lineage>
</organism>
<protein>
    <submittedName>
        <fullName evidence="1">Uncharacterized protein</fullName>
    </submittedName>
</protein>
<accession>A0ABR1YGI3</accession>
<evidence type="ECO:0000313" key="1">
    <source>
        <dbReference type="EMBL" id="KAK8229149.1"/>
    </source>
</evidence>
<dbReference type="EMBL" id="JBBWRZ010000009">
    <property type="protein sequence ID" value="KAK8229149.1"/>
    <property type="molecule type" value="Genomic_DNA"/>
</dbReference>
<comment type="caution">
    <text evidence="1">The sequence shown here is derived from an EMBL/GenBank/DDBJ whole genome shotgun (WGS) entry which is preliminary data.</text>
</comment>